<dbReference type="InterPro" id="IPR006542">
    <property type="entry name" value="DUF1093"/>
</dbReference>
<dbReference type="AlphaFoldDB" id="A0A9W5QWS6"/>
<organism evidence="1 2">
    <name type="scientific">Bacillus cereus HuB4-4</name>
    <dbReference type="NCBI Taxonomy" id="1053211"/>
    <lineage>
        <taxon>Bacteria</taxon>
        <taxon>Bacillati</taxon>
        <taxon>Bacillota</taxon>
        <taxon>Bacilli</taxon>
        <taxon>Bacillales</taxon>
        <taxon>Bacillaceae</taxon>
        <taxon>Bacillus</taxon>
        <taxon>Bacillus cereus group</taxon>
    </lineage>
</organism>
<sequence>MKKILVFILLAVVAFTIFITKGGPMVDRFNPTLEVKKYYTVVEKAGEKHGDSYEFEFVSYDEDGKQQKIILSASKQLKKGAYLLVEAKGTNGKNWREVQFDEIPEQVKGKIITK</sequence>
<evidence type="ECO:0008006" key="3">
    <source>
        <dbReference type="Google" id="ProtNLM"/>
    </source>
</evidence>
<comment type="caution">
    <text evidence="1">The sequence shown here is derived from an EMBL/GenBank/DDBJ whole genome shotgun (WGS) entry which is preliminary data.</text>
</comment>
<evidence type="ECO:0000313" key="2">
    <source>
        <dbReference type="Proteomes" id="UP000014009"/>
    </source>
</evidence>
<proteinExistence type="predicted"/>
<dbReference type="InterPro" id="IPR036166">
    <property type="entry name" value="YxeA-like_sf"/>
</dbReference>
<dbReference type="Pfam" id="PF06486">
    <property type="entry name" value="DUF1093"/>
    <property type="match status" value="1"/>
</dbReference>
<name>A0A9W5QWS6_BACCE</name>
<dbReference type="Gene3D" id="2.40.50.480">
    <property type="match status" value="1"/>
</dbReference>
<dbReference type="RefSeq" id="WP_016098100.1">
    <property type="nucleotide sequence ID" value="NZ_KB976537.1"/>
</dbReference>
<accession>A0A9W5QWS6</accession>
<protein>
    <recommendedName>
        <fullName evidence="3">YxeA family protein</fullName>
    </recommendedName>
</protein>
<dbReference type="EMBL" id="AHEF01000037">
    <property type="protein sequence ID" value="EOP91870.1"/>
    <property type="molecule type" value="Genomic_DNA"/>
</dbReference>
<dbReference type="Proteomes" id="UP000014009">
    <property type="component" value="Unassembled WGS sequence"/>
</dbReference>
<evidence type="ECO:0000313" key="1">
    <source>
        <dbReference type="EMBL" id="EOP91870.1"/>
    </source>
</evidence>
<dbReference type="PANTHER" id="PTHR36433">
    <property type="entry name" value="HYPOTHETICAL CYTOSOLIC PROTEIN"/>
    <property type="match status" value="1"/>
</dbReference>
<dbReference type="PANTHER" id="PTHR36433:SF2">
    <property type="entry name" value="YXEA FAMILY PROTEIN"/>
    <property type="match status" value="1"/>
</dbReference>
<dbReference type="NCBIfam" id="TIGR01655">
    <property type="entry name" value="yxeA_fam"/>
    <property type="match status" value="1"/>
</dbReference>
<reference evidence="1 2" key="1">
    <citation type="submission" date="2012-12" db="EMBL/GenBank/DDBJ databases">
        <title>The Genome Sequence of Bacillus cereus HuB4-4.</title>
        <authorList>
            <consortium name="The Broad Institute Genome Sequencing Platform"/>
            <consortium name="The Broad Institute Genome Sequencing Center for Infectious Disease"/>
            <person name="Feldgarden M."/>
            <person name="Van der Auwera G.A."/>
            <person name="Mahillon J."/>
            <person name="Duprez V."/>
            <person name="Timmery S."/>
            <person name="Mattelet C."/>
            <person name="Dierick K."/>
            <person name="Sun M."/>
            <person name="Yu Z."/>
            <person name="Zhu L."/>
            <person name="Hu X."/>
            <person name="Shank E.B."/>
            <person name="Swiecicka I."/>
            <person name="Hansen B.M."/>
            <person name="Andrup L."/>
            <person name="Walker B."/>
            <person name="Young S.K."/>
            <person name="Zeng Q."/>
            <person name="Gargeya S."/>
            <person name="Fitzgerald M."/>
            <person name="Haas B."/>
            <person name="Abouelleil A."/>
            <person name="Alvarado L."/>
            <person name="Arachchi H.M."/>
            <person name="Berlin A.M."/>
            <person name="Chapman S.B."/>
            <person name="Dewar J."/>
            <person name="Goldberg J."/>
            <person name="Griggs A."/>
            <person name="Gujja S."/>
            <person name="Hansen M."/>
            <person name="Howarth C."/>
            <person name="Imamovic A."/>
            <person name="Larimer J."/>
            <person name="McCowan C."/>
            <person name="Murphy C."/>
            <person name="Neiman D."/>
            <person name="Pearson M."/>
            <person name="Priest M."/>
            <person name="Roberts A."/>
            <person name="Saif S."/>
            <person name="Shea T."/>
            <person name="Sisk P."/>
            <person name="Sykes S."/>
            <person name="Wortman J."/>
            <person name="Nusbaum C."/>
            <person name="Birren B."/>
        </authorList>
    </citation>
    <scope>NUCLEOTIDE SEQUENCE [LARGE SCALE GENOMIC DNA]</scope>
    <source>
        <strain evidence="1 2">HuB4-4</strain>
    </source>
</reference>
<dbReference type="SUPFAM" id="SSF159121">
    <property type="entry name" value="BC4932-like"/>
    <property type="match status" value="1"/>
</dbReference>
<gene>
    <name evidence="1" type="ORF">IGM_01930</name>
</gene>